<dbReference type="Pfam" id="PF07681">
    <property type="entry name" value="DoxX"/>
    <property type="match status" value="1"/>
</dbReference>
<evidence type="ECO:0000256" key="5">
    <source>
        <dbReference type="SAM" id="Phobius"/>
    </source>
</evidence>
<name>A0A852TH95_9BACI</name>
<evidence type="ECO:0000256" key="1">
    <source>
        <dbReference type="ARBA" id="ARBA00004141"/>
    </source>
</evidence>
<evidence type="ECO:0000313" key="6">
    <source>
        <dbReference type="EMBL" id="NYE06957.1"/>
    </source>
</evidence>
<reference evidence="7" key="2">
    <citation type="submission" date="2020-08" db="EMBL/GenBank/DDBJ databases">
        <title>The Agave Microbiome: Exploring the role of microbial communities in plant adaptations to desert environments.</title>
        <authorList>
            <person name="Partida-Martinez L.P."/>
        </authorList>
    </citation>
    <scope>NUCLEOTIDE SEQUENCE [LARGE SCALE GENOMIC DNA]</scope>
    <source>
        <strain evidence="7">AT2.8</strain>
    </source>
</reference>
<organism evidence="6 7">
    <name type="scientific">Neobacillus niacini</name>
    <dbReference type="NCBI Taxonomy" id="86668"/>
    <lineage>
        <taxon>Bacteria</taxon>
        <taxon>Bacillati</taxon>
        <taxon>Bacillota</taxon>
        <taxon>Bacilli</taxon>
        <taxon>Bacillales</taxon>
        <taxon>Bacillaceae</taxon>
        <taxon>Neobacillus</taxon>
    </lineage>
</organism>
<dbReference type="AlphaFoldDB" id="A0A852TH95"/>
<proteinExistence type="predicted"/>
<evidence type="ECO:0000313" key="7">
    <source>
        <dbReference type="Proteomes" id="UP000548423"/>
    </source>
</evidence>
<evidence type="ECO:0000256" key="4">
    <source>
        <dbReference type="ARBA" id="ARBA00023136"/>
    </source>
</evidence>
<comment type="subcellular location">
    <subcellularLocation>
        <location evidence="1">Membrane</location>
        <topology evidence="1">Multi-pass membrane protein</topology>
    </subcellularLocation>
</comment>
<dbReference type="Proteomes" id="UP000548423">
    <property type="component" value="Unassembled WGS sequence"/>
</dbReference>
<feature type="transmembrane region" description="Helical" evidence="5">
    <location>
        <begin position="103"/>
        <end position="122"/>
    </location>
</feature>
<dbReference type="InterPro" id="IPR032808">
    <property type="entry name" value="DoxX"/>
</dbReference>
<protein>
    <submittedName>
        <fullName evidence="6">Membrane protein YphA (DoxX/SURF4 family)</fullName>
    </submittedName>
</protein>
<evidence type="ECO:0000256" key="3">
    <source>
        <dbReference type="ARBA" id="ARBA00022989"/>
    </source>
</evidence>
<sequence length="124" mass="14066">MDWLWLVGRAVFGLYFAYSGLNHFIQFQGLKQYAAYKKVPAPGLSVVVTGLILLAGGLSVLTSYWIEWGLYLLVLFLVVSAFLMHNFWKETDQNARVGEMNQFLKNIALAAATLMLLSITNWTW</sequence>
<reference evidence="7" key="1">
    <citation type="submission" date="2020-07" db="EMBL/GenBank/DDBJ databases">
        <authorList>
            <person name="Partida-Martinez L."/>
            <person name="Huntemann M."/>
            <person name="Clum A."/>
            <person name="Wang J."/>
            <person name="Palaniappan K."/>
            <person name="Ritter S."/>
            <person name="Chen I.-M."/>
            <person name="Stamatis D."/>
            <person name="Reddy T."/>
            <person name="O'Malley R."/>
            <person name="Daum C."/>
            <person name="Shapiro N."/>
            <person name="Ivanova N."/>
            <person name="Kyrpides N."/>
            <person name="Woyke T."/>
        </authorList>
    </citation>
    <scope>NUCLEOTIDE SEQUENCE [LARGE SCALE GENOMIC DNA]</scope>
    <source>
        <strain evidence="7">AT2.8</strain>
    </source>
</reference>
<accession>A0A852TH95</accession>
<keyword evidence="2 5" id="KW-0812">Transmembrane</keyword>
<feature type="transmembrane region" description="Helical" evidence="5">
    <location>
        <begin position="39"/>
        <end position="62"/>
    </location>
</feature>
<comment type="caution">
    <text evidence="6">The sequence shown here is derived from an EMBL/GenBank/DDBJ whole genome shotgun (WGS) entry which is preliminary data.</text>
</comment>
<dbReference type="EMBL" id="JACCBX010000007">
    <property type="protein sequence ID" value="NYE06957.1"/>
    <property type="molecule type" value="Genomic_DNA"/>
</dbReference>
<keyword evidence="4 5" id="KW-0472">Membrane</keyword>
<feature type="transmembrane region" description="Helical" evidence="5">
    <location>
        <begin position="68"/>
        <end position="88"/>
    </location>
</feature>
<evidence type="ECO:0000256" key="2">
    <source>
        <dbReference type="ARBA" id="ARBA00022692"/>
    </source>
</evidence>
<dbReference type="GO" id="GO:0016020">
    <property type="term" value="C:membrane"/>
    <property type="evidence" value="ECO:0007669"/>
    <property type="project" value="UniProtKB-SubCell"/>
</dbReference>
<gene>
    <name evidence="6" type="ORF">F4694_003737</name>
</gene>
<keyword evidence="3 5" id="KW-1133">Transmembrane helix</keyword>
<feature type="transmembrane region" description="Helical" evidence="5">
    <location>
        <begin position="6"/>
        <end position="27"/>
    </location>
</feature>